<sequence length="566" mass="61735">MKTPAPPQDVRKTSEATSATMVGYESAIPGDDLRKTMTVNTLGSVRLQHEHTNEIILVPQPSNDPNDPLNWSRPFRYYIAIVVCAAMVLCNFLAAGPTVAIVSITESFFGPPGPLFSSQISKVAFFFTTTALMQGISNLIWMPLIIKYGRRPVYLSSFTLYAATSIWSGVAQTYASEISARIIMGLASGAGECLAPLTIADIFFLHERGAVMACYTAALSCGVSFGIIIAGLITINHSWRYIYYVATALIGGLTVLVFFTMPETSYNRSAVPVPTDLHSPSKAFGKDVEIEQTSNTSQVEAGQGHIPAKRSYIQSLSLYNGKLTNESLARLFIRPVMLLVAPPILWATLVMSVTIGFLVAISSNFASAFSATYNFEAWQSGLCFISGLLGSLIGIFFGGHISDWVANIFTKRNGGIREPEFRLPAVTIGMIASPLGLLLYGFGIEDKLHWMVPTLGLGFLSFAIAQATNVTLVYIIDSYRPIAGETVVTQLAFKAAFGFLLSFYTNPWIDAAGYKNAFGAMAGISAGVLILWIPLFIWGKRIRMATMEWKLVKTVIRWDEDREVGE</sequence>
<organism evidence="7 8">
    <name type="scientific">Phaeomoniella chlamydospora</name>
    <name type="common">Phaeoacremonium chlamydosporum</name>
    <dbReference type="NCBI Taxonomy" id="158046"/>
    <lineage>
        <taxon>Eukaryota</taxon>
        <taxon>Fungi</taxon>
        <taxon>Dikarya</taxon>
        <taxon>Ascomycota</taxon>
        <taxon>Pezizomycotina</taxon>
        <taxon>Eurotiomycetes</taxon>
        <taxon>Chaetothyriomycetidae</taxon>
        <taxon>Phaeomoniellales</taxon>
        <taxon>Phaeomoniellaceae</taxon>
        <taxon>Phaeomoniella</taxon>
    </lineage>
</organism>
<keyword evidence="4 5" id="KW-0472">Membrane</keyword>
<feature type="transmembrane region" description="Helical" evidence="5">
    <location>
        <begin position="153"/>
        <end position="170"/>
    </location>
</feature>
<feature type="transmembrane region" description="Helical" evidence="5">
    <location>
        <begin position="212"/>
        <end position="235"/>
    </location>
</feature>
<feature type="transmembrane region" description="Helical" evidence="5">
    <location>
        <begin position="487"/>
        <end position="505"/>
    </location>
</feature>
<dbReference type="PROSITE" id="PS50850">
    <property type="entry name" value="MFS"/>
    <property type="match status" value="1"/>
</dbReference>
<dbReference type="SUPFAM" id="SSF103473">
    <property type="entry name" value="MFS general substrate transporter"/>
    <property type="match status" value="1"/>
</dbReference>
<evidence type="ECO:0000259" key="6">
    <source>
        <dbReference type="PROSITE" id="PS50850"/>
    </source>
</evidence>
<dbReference type="GO" id="GO:0022857">
    <property type="term" value="F:transmembrane transporter activity"/>
    <property type="evidence" value="ECO:0007669"/>
    <property type="project" value="InterPro"/>
</dbReference>
<feature type="transmembrane region" description="Helical" evidence="5">
    <location>
        <begin position="423"/>
        <end position="444"/>
    </location>
</feature>
<keyword evidence="3 5" id="KW-1133">Transmembrane helix</keyword>
<evidence type="ECO:0000256" key="3">
    <source>
        <dbReference type="ARBA" id="ARBA00022989"/>
    </source>
</evidence>
<dbReference type="InterPro" id="IPR020846">
    <property type="entry name" value="MFS_dom"/>
</dbReference>
<protein>
    <submittedName>
        <fullName evidence="7">Putative mfs transporter</fullName>
    </submittedName>
</protein>
<accession>A0A0G2E285</accession>
<keyword evidence="8" id="KW-1185">Reference proteome</keyword>
<dbReference type="Gene3D" id="1.20.1250.20">
    <property type="entry name" value="MFS general substrate transporter like domains"/>
    <property type="match status" value="1"/>
</dbReference>
<keyword evidence="2 5" id="KW-0812">Transmembrane</keyword>
<comment type="caution">
    <text evidence="7">The sequence shown here is derived from an EMBL/GenBank/DDBJ whole genome shotgun (WGS) entry which is preliminary data.</text>
</comment>
<proteinExistence type="predicted"/>
<dbReference type="InterPro" id="IPR011701">
    <property type="entry name" value="MFS"/>
</dbReference>
<name>A0A0G2E285_PHACM</name>
<feature type="transmembrane region" description="Helical" evidence="5">
    <location>
        <begin position="381"/>
        <end position="402"/>
    </location>
</feature>
<feature type="transmembrane region" description="Helical" evidence="5">
    <location>
        <begin position="336"/>
        <end position="361"/>
    </location>
</feature>
<dbReference type="GO" id="GO:0005886">
    <property type="term" value="C:plasma membrane"/>
    <property type="evidence" value="ECO:0007669"/>
    <property type="project" value="TreeGrafter"/>
</dbReference>
<dbReference type="Proteomes" id="UP000053317">
    <property type="component" value="Unassembled WGS sequence"/>
</dbReference>
<dbReference type="PANTHER" id="PTHR23502">
    <property type="entry name" value="MAJOR FACILITATOR SUPERFAMILY"/>
    <property type="match status" value="1"/>
</dbReference>
<feature type="transmembrane region" description="Helical" evidence="5">
    <location>
        <begin position="517"/>
        <end position="538"/>
    </location>
</feature>
<evidence type="ECO:0000256" key="4">
    <source>
        <dbReference type="ARBA" id="ARBA00023136"/>
    </source>
</evidence>
<feature type="transmembrane region" description="Helical" evidence="5">
    <location>
        <begin position="182"/>
        <end position="205"/>
    </location>
</feature>
<dbReference type="EMBL" id="LCWF01000155">
    <property type="protein sequence ID" value="KKY16834.1"/>
    <property type="molecule type" value="Genomic_DNA"/>
</dbReference>
<gene>
    <name evidence="7" type="ORF">UCRPC4_g05792</name>
</gene>
<feature type="transmembrane region" description="Helical" evidence="5">
    <location>
        <begin position="77"/>
        <end position="104"/>
    </location>
</feature>
<dbReference type="AlphaFoldDB" id="A0A0G2E285"/>
<evidence type="ECO:0000313" key="7">
    <source>
        <dbReference type="EMBL" id="KKY16834.1"/>
    </source>
</evidence>
<dbReference type="InterPro" id="IPR036259">
    <property type="entry name" value="MFS_trans_sf"/>
</dbReference>
<dbReference type="OrthoDB" id="5215911at2759"/>
<dbReference type="Pfam" id="PF07690">
    <property type="entry name" value="MFS_1"/>
    <property type="match status" value="1"/>
</dbReference>
<feature type="transmembrane region" description="Helical" evidence="5">
    <location>
        <begin position="450"/>
        <end position="475"/>
    </location>
</feature>
<feature type="transmembrane region" description="Helical" evidence="5">
    <location>
        <begin position="124"/>
        <end position="146"/>
    </location>
</feature>
<feature type="transmembrane region" description="Helical" evidence="5">
    <location>
        <begin position="241"/>
        <end position="259"/>
    </location>
</feature>
<evidence type="ECO:0000256" key="1">
    <source>
        <dbReference type="ARBA" id="ARBA00004141"/>
    </source>
</evidence>
<reference evidence="7 8" key="1">
    <citation type="submission" date="2015-05" db="EMBL/GenBank/DDBJ databases">
        <title>Distinctive expansion of gene families associated with plant cell wall degradation and secondary metabolism in the genomes of grapevine trunk pathogens.</title>
        <authorList>
            <person name="Lawrence D.P."/>
            <person name="Travadon R."/>
            <person name="Rolshausen P.E."/>
            <person name="Baumgartner K."/>
        </authorList>
    </citation>
    <scope>NUCLEOTIDE SEQUENCE [LARGE SCALE GENOMIC DNA]</scope>
    <source>
        <strain evidence="7">UCRPC4</strain>
    </source>
</reference>
<reference evidence="7 8" key="2">
    <citation type="submission" date="2015-05" db="EMBL/GenBank/DDBJ databases">
        <authorList>
            <person name="Morales-Cruz A."/>
            <person name="Amrine K.C."/>
            <person name="Cantu D."/>
        </authorList>
    </citation>
    <scope>NUCLEOTIDE SEQUENCE [LARGE SCALE GENOMIC DNA]</scope>
    <source>
        <strain evidence="7">UCRPC4</strain>
    </source>
</reference>
<evidence type="ECO:0000256" key="2">
    <source>
        <dbReference type="ARBA" id="ARBA00022692"/>
    </source>
</evidence>
<feature type="domain" description="Major facilitator superfamily (MFS) profile" evidence="6">
    <location>
        <begin position="79"/>
        <end position="543"/>
    </location>
</feature>
<comment type="subcellular location">
    <subcellularLocation>
        <location evidence="1">Membrane</location>
        <topology evidence="1">Multi-pass membrane protein</topology>
    </subcellularLocation>
</comment>
<evidence type="ECO:0000313" key="8">
    <source>
        <dbReference type="Proteomes" id="UP000053317"/>
    </source>
</evidence>
<dbReference type="PANTHER" id="PTHR23502:SF34">
    <property type="entry name" value="PROTEIN HOL1"/>
    <property type="match status" value="1"/>
</dbReference>
<evidence type="ECO:0000256" key="5">
    <source>
        <dbReference type="SAM" id="Phobius"/>
    </source>
</evidence>